<protein>
    <recommendedName>
        <fullName evidence="7">Nicotinamide phosphoribosyltransferase</fullName>
        <ecNumber evidence="6">2.4.2.12</ecNumber>
    </recommendedName>
</protein>
<name>K8XD53_RHOOP</name>
<evidence type="ECO:0000256" key="7">
    <source>
        <dbReference type="ARBA" id="ARBA00035036"/>
    </source>
</evidence>
<dbReference type="SUPFAM" id="SSF51690">
    <property type="entry name" value="Nicotinate/Quinolinate PRTase C-terminal domain-like"/>
    <property type="match status" value="1"/>
</dbReference>
<evidence type="ECO:0000256" key="1">
    <source>
        <dbReference type="ARBA" id="ARBA00010897"/>
    </source>
</evidence>
<dbReference type="InterPro" id="IPR013785">
    <property type="entry name" value="Aldolase_TIM"/>
</dbReference>
<dbReference type="EC" id="2.4.2.12" evidence="6"/>
<dbReference type="InterPro" id="IPR016471">
    <property type="entry name" value="Nicotinamide_PRibTrfase"/>
</dbReference>
<gene>
    <name evidence="9" type="ORF">WSS_A43645</name>
</gene>
<organism evidence="9 10">
    <name type="scientific">Rhodococcus opacus M213</name>
    <dbReference type="NCBI Taxonomy" id="1129896"/>
    <lineage>
        <taxon>Bacteria</taxon>
        <taxon>Bacillati</taxon>
        <taxon>Actinomycetota</taxon>
        <taxon>Actinomycetes</taxon>
        <taxon>Mycobacteriales</taxon>
        <taxon>Nocardiaceae</taxon>
        <taxon>Rhodococcus</taxon>
    </lineage>
</organism>
<sequence length="89" mass="9765">AFGHEVNSKGFKVLPPYIRALQGDGLTIESLRQVYDELERRGLSAENALCGMGGGLLQQINRDTFNFGQKANAICINGEWKDIAKRPTG</sequence>
<evidence type="ECO:0000259" key="8">
    <source>
        <dbReference type="Pfam" id="PF04095"/>
    </source>
</evidence>
<dbReference type="InterPro" id="IPR041525">
    <property type="entry name" value="N/Namide_PRibTrfase"/>
</dbReference>
<keyword evidence="3 9" id="KW-0328">Glycosyltransferase</keyword>
<dbReference type="Pfam" id="PF04095">
    <property type="entry name" value="NAPRTase"/>
    <property type="match status" value="1"/>
</dbReference>
<keyword evidence="4 9" id="KW-0808">Transferase</keyword>
<evidence type="ECO:0000256" key="3">
    <source>
        <dbReference type="ARBA" id="ARBA00022676"/>
    </source>
</evidence>
<evidence type="ECO:0000256" key="6">
    <source>
        <dbReference type="ARBA" id="ARBA00035024"/>
    </source>
</evidence>
<feature type="non-terminal residue" evidence="9">
    <location>
        <position position="89"/>
    </location>
</feature>
<evidence type="ECO:0000256" key="4">
    <source>
        <dbReference type="ARBA" id="ARBA00022679"/>
    </source>
</evidence>
<evidence type="ECO:0000256" key="5">
    <source>
        <dbReference type="ARBA" id="ARBA00035007"/>
    </source>
</evidence>
<evidence type="ECO:0000256" key="2">
    <source>
        <dbReference type="ARBA" id="ARBA00022642"/>
    </source>
</evidence>
<comment type="caution">
    <text evidence="9">The sequence shown here is derived from an EMBL/GenBank/DDBJ whole genome shotgun (WGS) entry which is preliminary data.</text>
</comment>
<feature type="non-terminal residue" evidence="9">
    <location>
        <position position="1"/>
    </location>
</feature>
<keyword evidence="2" id="KW-0662">Pyridine nucleotide biosynthesis</keyword>
<comment type="similarity">
    <text evidence="1">Belongs to the NAPRTase family.</text>
</comment>
<dbReference type="EMBL" id="AJYC02000404">
    <property type="protein sequence ID" value="EKT76262.1"/>
    <property type="molecule type" value="Genomic_DNA"/>
</dbReference>
<dbReference type="InterPro" id="IPR036068">
    <property type="entry name" value="Nicotinate_pribotase-like_C"/>
</dbReference>
<evidence type="ECO:0000313" key="9">
    <source>
        <dbReference type="EMBL" id="EKT76262.1"/>
    </source>
</evidence>
<dbReference type="AlphaFoldDB" id="K8XD53"/>
<dbReference type="Proteomes" id="UP000005951">
    <property type="component" value="Unassembled WGS sequence"/>
</dbReference>
<dbReference type="PANTHER" id="PTHR43816">
    <property type="entry name" value="NICOTINAMIDE PHOSPHORIBOSYLTRANSFERASE"/>
    <property type="match status" value="1"/>
</dbReference>
<evidence type="ECO:0000313" key="10">
    <source>
        <dbReference type="Proteomes" id="UP000005951"/>
    </source>
</evidence>
<dbReference type="Gene3D" id="3.20.20.70">
    <property type="entry name" value="Aldolase class I"/>
    <property type="match status" value="1"/>
</dbReference>
<dbReference type="PANTHER" id="PTHR43816:SF1">
    <property type="entry name" value="NICOTINAMIDE PHOSPHORIBOSYLTRANSFERASE"/>
    <property type="match status" value="1"/>
</dbReference>
<feature type="domain" description="Nicotinate/nicotinamide phosphoribosyltransferase" evidence="8">
    <location>
        <begin position="2"/>
        <end position="87"/>
    </location>
</feature>
<reference evidence="9 10" key="1">
    <citation type="journal article" date="2013" name="Genome Announc.">
        <title>Draft Genome Sequence of Rhodococcus opacus Strain M213 Shows a Diverse Catabolic Potential.</title>
        <authorList>
            <person name="Pathak A."/>
            <person name="Green S.J."/>
            <person name="Ogram A."/>
            <person name="Chauhan A."/>
        </authorList>
    </citation>
    <scope>NUCLEOTIDE SEQUENCE [LARGE SCALE GENOMIC DNA]</scope>
    <source>
        <strain evidence="9 10">M213</strain>
    </source>
</reference>
<comment type="pathway">
    <text evidence="5">Cofactor biosynthesis; NAD(+) biosynthesis; nicotinamide D-ribonucleotide from 5-phospho-alpha-D-ribose 1-diphosphate and nicotinamide: step 1/1.</text>
</comment>
<accession>K8XD53</accession>
<proteinExistence type="inferred from homology"/>
<dbReference type="GO" id="GO:0047280">
    <property type="term" value="F:nicotinamide phosphoribosyltransferase activity"/>
    <property type="evidence" value="ECO:0007669"/>
    <property type="project" value="UniProtKB-EC"/>
</dbReference>
<dbReference type="GO" id="GO:0009435">
    <property type="term" value="P:NAD+ biosynthetic process"/>
    <property type="evidence" value="ECO:0007669"/>
    <property type="project" value="InterPro"/>
</dbReference>